<name>A0AA36CU68_9BILA</name>
<sequence length="133" mass="14583">MMQKLLILAVLCCLLYSTMAQWGYGYHPYGGYGGYGYRPYGGYGYGRGGYGMNPVQGALRGAVMGDTYDSADSSDAEEMSRGERILTAYPPFQGEPVHFIQRYPTSLPPRIFTNGGHPDFGQVGMQKTVEVVV</sequence>
<comment type="caution">
    <text evidence="2">The sequence shown here is derived from an EMBL/GenBank/DDBJ whole genome shotgun (WGS) entry which is preliminary data.</text>
</comment>
<evidence type="ECO:0000313" key="3">
    <source>
        <dbReference type="Proteomes" id="UP001177023"/>
    </source>
</evidence>
<feature type="chain" id="PRO_5041432355" evidence="1">
    <location>
        <begin position="21"/>
        <end position="133"/>
    </location>
</feature>
<feature type="signal peptide" evidence="1">
    <location>
        <begin position="1"/>
        <end position="20"/>
    </location>
</feature>
<dbReference type="AlphaFoldDB" id="A0AA36CU68"/>
<accession>A0AA36CU68</accession>
<gene>
    <name evidence="2" type="ORF">MSPICULIGERA_LOCUS12884</name>
</gene>
<proteinExistence type="predicted"/>
<dbReference type="Proteomes" id="UP001177023">
    <property type="component" value="Unassembled WGS sequence"/>
</dbReference>
<feature type="non-terminal residue" evidence="2">
    <location>
        <position position="133"/>
    </location>
</feature>
<evidence type="ECO:0000313" key="2">
    <source>
        <dbReference type="EMBL" id="CAJ0574552.1"/>
    </source>
</evidence>
<reference evidence="2" key="1">
    <citation type="submission" date="2023-06" db="EMBL/GenBank/DDBJ databases">
        <authorList>
            <person name="Delattre M."/>
        </authorList>
    </citation>
    <scope>NUCLEOTIDE SEQUENCE</scope>
    <source>
        <strain evidence="2">AF72</strain>
    </source>
</reference>
<protein>
    <submittedName>
        <fullName evidence="2">Uncharacterized protein</fullName>
    </submittedName>
</protein>
<keyword evidence="1" id="KW-0732">Signal</keyword>
<evidence type="ECO:0000256" key="1">
    <source>
        <dbReference type="SAM" id="SignalP"/>
    </source>
</evidence>
<dbReference type="EMBL" id="CATQJA010002631">
    <property type="protein sequence ID" value="CAJ0574552.1"/>
    <property type="molecule type" value="Genomic_DNA"/>
</dbReference>
<keyword evidence="3" id="KW-1185">Reference proteome</keyword>
<organism evidence="2 3">
    <name type="scientific">Mesorhabditis spiculigera</name>
    <dbReference type="NCBI Taxonomy" id="96644"/>
    <lineage>
        <taxon>Eukaryota</taxon>
        <taxon>Metazoa</taxon>
        <taxon>Ecdysozoa</taxon>
        <taxon>Nematoda</taxon>
        <taxon>Chromadorea</taxon>
        <taxon>Rhabditida</taxon>
        <taxon>Rhabditina</taxon>
        <taxon>Rhabditomorpha</taxon>
        <taxon>Rhabditoidea</taxon>
        <taxon>Rhabditidae</taxon>
        <taxon>Mesorhabditinae</taxon>
        <taxon>Mesorhabditis</taxon>
    </lineage>
</organism>